<dbReference type="InParanoid" id="A0A6I8SYT0"/>
<dbReference type="SUPFAM" id="SSF50630">
    <property type="entry name" value="Acid proteases"/>
    <property type="match status" value="1"/>
</dbReference>
<dbReference type="GO" id="GO:0008270">
    <property type="term" value="F:zinc ion binding"/>
    <property type="evidence" value="ECO:0007669"/>
    <property type="project" value="UniProtKB-KW"/>
</dbReference>
<dbReference type="GO" id="GO:0003676">
    <property type="term" value="F:nucleic acid binding"/>
    <property type="evidence" value="ECO:0007669"/>
    <property type="project" value="InterPro"/>
</dbReference>
<dbReference type="SUPFAM" id="SSF57756">
    <property type="entry name" value="Retrovirus zinc finger-like domains"/>
    <property type="match status" value="1"/>
</dbReference>
<proteinExistence type="predicted"/>
<accession>A0A6I8SYT0</accession>
<evidence type="ECO:0000313" key="3">
    <source>
        <dbReference type="Ensembl" id="ENSXETP00000098955"/>
    </source>
</evidence>
<dbReference type="InterPro" id="IPR001878">
    <property type="entry name" value="Znf_CCHC"/>
</dbReference>
<dbReference type="InterPro" id="IPR021109">
    <property type="entry name" value="Peptidase_aspartic_dom_sf"/>
</dbReference>
<reference evidence="3" key="1">
    <citation type="journal article" date="2010" name="Science">
        <title>The genome of the Western clawed frog Xenopus tropicalis.</title>
        <authorList>
            <person name="Hellsten U."/>
            <person name="Harland R.M."/>
            <person name="Gilchrist M.J."/>
            <person name="Hendrix D."/>
            <person name="Jurka J."/>
            <person name="Kapitonov V."/>
            <person name="Ovcharenko I."/>
            <person name="Putnam N.H."/>
            <person name="Shu S."/>
            <person name="Taher L."/>
            <person name="Blitz I.L."/>
            <person name="Blumberg B."/>
            <person name="Dichmann D.S."/>
            <person name="Dubchak I."/>
            <person name="Amaya E."/>
            <person name="Detter J.C."/>
            <person name="Fletcher R."/>
            <person name="Gerhard D.S."/>
            <person name="Goodstein D."/>
            <person name="Graves T."/>
            <person name="Grigoriev I.V."/>
            <person name="Grimwood J."/>
            <person name="Kawashima T."/>
            <person name="Lindquist E."/>
            <person name="Lucas S.M."/>
            <person name="Mead P.E."/>
            <person name="Mitros T."/>
            <person name="Ogino H."/>
            <person name="Ohta Y."/>
            <person name="Poliakov A.V."/>
            <person name="Pollet N."/>
            <person name="Robert J."/>
            <person name="Salamov A."/>
            <person name="Sater A.K."/>
            <person name="Schmutz J."/>
            <person name="Terry A."/>
            <person name="Vize P.D."/>
            <person name="Warren W.C."/>
            <person name="Wells D."/>
            <person name="Wills A."/>
            <person name="Wilson R.K."/>
            <person name="Zimmerman L.B."/>
            <person name="Zorn A.M."/>
            <person name="Grainger R."/>
            <person name="Grammer T."/>
            <person name="Khokha M.K."/>
            <person name="Richardson P.M."/>
            <person name="Rokhsar D.S."/>
        </authorList>
    </citation>
    <scope>NUCLEOTIDE SEQUENCE [LARGE SCALE GENOMIC DNA]</scope>
    <source>
        <strain evidence="3">Nigerian</strain>
    </source>
</reference>
<dbReference type="PROSITE" id="PS50158">
    <property type="entry name" value="ZF_CCHC"/>
    <property type="match status" value="1"/>
</dbReference>
<protein>
    <recommendedName>
        <fullName evidence="2">CCHC-type domain-containing protein</fullName>
    </recommendedName>
</protein>
<dbReference type="GeneTree" id="ENSGT00950000183173"/>
<feature type="domain" description="CCHC-type" evidence="2">
    <location>
        <begin position="155"/>
        <end position="169"/>
    </location>
</feature>
<dbReference type="AlphaFoldDB" id="A0A6I8SYT0"/>
<organism evidence="3">
    <name type="scientific">Xenopus tropicalis</name>
    <name type="common">Western clawed frog</name>
    <name type="synonym">Silurana tropicalis</name>
    <dbReference type="NCBI Taxonomy" id="8364"/>
    <lineage>
        <taxon>Eukaryota</taxon>
        <taxon>Metazoa</taxon>
        <taxon>Chordata</taxon>
        <taxon>Craniata</taxon>
        <taxon>Vertebrata</taxon>
        <taxon>Euteleostomi</taxon>
        <taxon>Amphibia</taxon>
        <taxon>Batrachia</taxon>
        <taxon>Anura</taxon>
        <taxon>Pipoidea</taxon>
        <taxon>Pipidae</taxon>
        <taxon>Xenopodinae</taxon>
        <taxon>Xenopus</taxon>
        <taxon>Silurana</taxon>
    </lineage>
</organism>
<dbReference type="CDD" id="cd00303">
    <property type="entry name" value="retropepsin_like"/>
    <property type="match status" value="1"/>
</dbReference>
<dbReference type="PANTHER" id="PTHR15503:SF22">
    <property type="entry name" value="TRANSPOSON TY3-I GAG POLYPROTEIN"/>
    <property type="match status" value="1"/>
</dbReference>
<dbReference type="SUPFAM" id="SSF56672">
    <property type="entry name" value="DNA/RNA polymerases"/>
    <property type="match status" value="1"/>
</dbReference>
<dbReference type="Bgee" id="ENSXETG00000035130">
    <property type="expression patterns" value="Expressed in neurula embryo"/>
</dbReference>
<sequence>MAVLYDDPQREASAEAALRSLFQGRRPVEEYITDFRNYAADTQWNQAALKHQFRIGLSEVLKDELARVGVPDELESLVGTVIQIDRRLRERRLEKSGVSQPSWLLPKAPLFPKSTSTPPMAASSLSEEPEPMQIGLIRSPLTPEERLRRRRMNLCLYCGASGHLLRSCPVRPNSKNSAPVLLSAEGVNGLSLMSVVAVLQWSGKTLQVPALIDSGACGCFIDREFARLHCIPLKPRSSPLMVKLADGSDISSGPVLIETFPLLIKIQKHSETLSFDVVSSPLYPLILGFPWLKAHNPLINWDSNQITFPSGQCSRHDWASKELSVLSSDPRLKLIPESYHEFLDVFDERGADVLPPHRIYDCPVDLLPGAAIPFGRIYPLSEPELTVLKDYIEENLK</sequence>
<keyword evidence="1" id="KW-0862">Zinc</keyword>
<dbReference type="InterPro" id="IPR036875">
    <property type="entry name" value="Znf_CCHC_sf"/>
</dbReference>
<dbReference type="InterPro" id="IPR043502">
    <property type="entry name" value="DNA/RNA_pol_sf"/>
</dbReference>
<dbReference type="Gene3D" id="2.40.70.10">
    <property type="entry name" value="Acid Proteases"/>
    <property type="match status" value="1"/>
</dbReference>
<keyword evidence="1" id="KW-0863">Zinc-finger</keyword>
<evidence type="ECO:0000256" key="1">
    <source>
        <dbReference type="PROSITE-ProRule" id="PRU00047"/>
    </source>
</evidence>
<reference evidence="3" key="2">
    <citation type="submission" date="2020-05" db="UniProtKB">
        <authorList>
            <consortium name="Ensembl"/>
        </authorList>
    </citation>
    <scope>IDENTIFICATION</scope>
</reference>
<dbReference type="InterPro" id="IPR005162">
    <property type="entry name" value="Retrotrans_gag_dom"/>
</dbReference>
<evidence type="ECO:0000259" key="2">
    <source>
        <dbReference type="PROSITE" id="PS50158"/>
    </source>
</evidence>
<dbReference type="Ensembl" id="ENSXETT00000091581">
    <property type="protein sequence ID" value="ENSXETP00000098955"/>
    <property type="gene ID" value="ENSXETG00000035130"/>
</dbReference>
<dbReference type="Pfam" id="PF03732">
    <property type="entry name" value="Retrotrans_gag"/>
    <property type="match status" value="1"/>
</dbReference>
<dbReference type="PANTHER" id="PTHR15503">
    <property type="entry name" value="LDOC1 RELATED"/>
    <property type="match status" value="1"/>
</dbReference>
<name>A0A6I8SYT0_XENTR</name>
<dbReference type="Pfam" id="PF08284">
    <property type="entry name" value="RVP_2"/>
    <property type="match status" value="1"/>
</dbReference>
<dbReference type="InterPro" id="IPR032567">
    <property type="entry name" value="RTL1-rel"/>
</dbReference>
<keyword evidence="1" id="KW-0479">Metal-binding</keyword>